<dbReference type="AlphaFoldDB" id="A0A5B7XW68"/>
<feature type="compositionally biased region" description="Basic and acidic residues" evidence="2">
    <location>
        <begin position="142"/>
        <end position="152"/>
    </location>
</feature>
<dbReference type="NCBIfam" id="NF045841">
    <property type="entry name" value="Ig_SerProt_MIP"/>
    <property type="match status" value="1"/>
</dbReference>
<dbReference type="InterPro" id="IPR022381">
    <property type="entry name" value="Uncharacterised_MG067"/>
</dbReference>
<evidence type="ECO:0000256" key="2">
    <source>
        <dbReference type="SAM" id="MobiDB-lite"/>
    </source>
</evidence>
<dbReference type="InterPro" id="IPR022382">
    <property type="entry name" value="Mycoplasma_peptidase_DUF31"/>
</dbReference>
<evidence type="ECO:0000256" key="1">
    <source>
        <dbReference type="ARBA" id="ARBA00022475"/>
    </source>
</evidence>
<dbReference type="PROSITE" id="PS51257">
    <property type="entry name" value="PROKAR_LIPOPROTEIN"/>
    <property type="match status" value="1"/>
</dbReference>
<dbReference type="EMBL" id="CP040825">
    <property type="protein sequence ID" value="QCZ36725.1"/>
    <property type="molecule type" value="Genomic_DNA"/>
</dbReference>
<sequence length="699" mass="78833">MKNNLRRIKSIMLLTPAMGLPILAMTSCEFGVKKSDNQMSDSLIKAKAELKTEITKAELEKNASATLSENANYISAQKRLEVIIEKAKSYDSKNTVSLNDITHVTNELKLILAQFKNQVEVIKKESKVPGVPKSPDWAGGKVEVDDQPERPTPKPNPTPGEQDDQPAEPGNNDTAGDLQEPDPVPLPPFNPFDPNSANNFVLARNTSPDYVSKYESAKLTADQIYDEIWKRTFMIMPGTDLNGGKENTTPSYLVDQGTGWVLDYYKKDENHYKIFMATNMHVIAQYSNTLENKALSDKWNYTDPTGRKGTVFAFGKTSTKPSFAPLANNSNYRTPISVYANNAVYQQYSQNNLSGNTTVTQAFTAPKIVFAGVDFVSDKAFNQFKGSLDQKWQEYKNYQNGEIERTKNSSSEEALQEKRDFLNQTGKIPFYIDFGVFEFDVDLTQADQTFAQWIRDAVSAVDSYVQRMQDSKLKPNYTKTTNNNIMTLDYYTRGQGLDKTNPAYEFGLYNAKNLYIAGYPKPDTTTWKTNNPSERTQNIVEPKYNTRGTTVPNDKLFSYATNDVTGRMDSNNHWIYDKLYNRPYGDYYGFNYNVKFSSLYYGASGSVVYNEYGEIVGIYNGVQSNIDKDNLLGVGTFAPLLQKANIKTNDNKVIYGFNLIDGTGFAEQTRSYRQNLQEIYPNGFDGNGNKRTALFPEGY</sequence>
<feature type="signal peptide" evidence="3">
    <location>
        <begin position="1"/>
        <end position="24"/>
    </location>
</feature>
<dbReference type="PRINTS" id="PR00840">
    <property type="entry name" value="Y06768FAMILY"/>
</dbReference>
<accession>A0A5B7XW68</accession>
<feature type="region of interest" description="Disordered" evidence="2">
    <location>
        <begin position="125"/>
        <end position="197"/>
    </location>
</feature>
<feature type="compositionally biased region" description="Pro residues" evidence="2">
    <location>
        <begin position="182"/>
        <end position="191"/>
    </location>
</feature>
<evidence type="ECO:0000313" key="5">
    <source>
        <dbReference type="EMBL" id="QCZ36725.1"/>
    </source>
</evidence>
<evidence type="ECO:0000259" key="4">
    <source>
        <dbReference type="Pfam" id="PF01732"/>
    </source>
</evidence>
<name>A0A5B7XW68_9MOLU</name>
<dbReference type="OrthoDB" id="395427at2"/>
<keyword evidence="1" id="KW-1003">Cell membrane</keyword>
<dbReference type="KEGG" id="mnh:FG904_01730"/>
<organism evidence="5 6">
    <name type="scientific">Mycoplasma nasistruthionis</name>
    <dbReference type="NCBI Taxonomy" id="353852"/>
    <lineage>
        <taxon>Bacteria</taxon>
        <taxon>Bacillati</taxon>
        <taxon>Mycoplasmatota</taxon>
        <taxon>Mollicutes</taxon>
        <taxon>Mycoplasmataceae</taxon>
        <taxon>Mycoplasma</taxon>
    </lineage>
</organism>
<feature type="domain" description="DUF31" evidence="4">
    <location>
        <begin position="223"/>
        <end position="621"/>
    </location>
</feature>
<evidence type="ECO:0000313" key="6">
    <source>
        <dbReference type="Proteomes" id="UP000305457"/>
    </source>
</evidence>
<keyword evidence="1" id="KW-0472">Membrane</keyword>
<protein>
    <recommendedName>
        <fullName evidence="4">DUF31 domain-containing protein</fullName>
    </recommendedName>
</protein>
<proteinExistence type="predicted"/>
<dbReference type="Pfam" id="PF01732">
    <property type="entry name" value="Mycop_pep_DUF31"/>
    <property type="match status" value="1"/>
</dbReference>
<dbReference type="InterPro" id="IPR009003">
    <property type="entry name" value="Peptidase_S1_PA"/>
</dbReference>
<gene>
    <name evidence="5" type="ORF">FG904_01730</name>
</gene>
<keyword evidence="3" id="KW-0732">Signal</keyword>
<evidence type="ECO:0000256" key="3">
    <source>
        <dbReference type="SAM" id="SignalP"/>
    </source>
</evidence>
<reference evidence="5 6" key="1">
    <citation type="submission" date="2019-06" db="EMBL/GenBank/DDBJ databases">
        <title>Mycoplasma sp. 2F1A isolated from ostrich.</title>
        <authorList>
            <person name="Spergser J."/>
        </authorList>
    </citation>
    <scope>NUCLEOTIDE SEQUENCE [LARGE SCALE GENOMIC DNA]</scope>
    <source>
        <strain evidence="5 6">2F1A</strain>
    </source>
</reference>
<dbReference type="RefSeq" id="WP_139592208.1">
    <property type="nucleotide sequence ID" value="NZ_CP040825.1"/>
</dbReference>
<dbReference type="Proteomes" id="UP000305457">
    <property type="component" value="Chromosome"/>
</dbReference>
<dbReference type="SUPFAM" id="SSF50494">
    <property type="entry name" value="Trypsin-like serine proteases"/>
    <property type="match status" value="1"/>
</dbReference>
<feature type="chain" id="PRO_5022785553" description="DUF31 domain-containing protein" evidence="3">
    <location>
        <begin position="25"/>
        <end position="699"/>
    </location>
</feature>